<evidence type="ECO:0000256" key="1">
    <source>
        <dbReference type="ARBA" id="ARBA00010716"/>
    </source>
</evidence>
<dbReference type="EMBL" id="BDCX01000004">
    <property type="protein sequence ID" value="GAT66469.1"/>
    <property type="molecule type" value="Genomic_DNA"/>
</dbReference>
<dbReference type="SUPFAM" id="SSF51338">
    <property type="entry name" value="Composite domain of metallo-dependent hydrolases"/>
    <property type="match status" value="1"/>
</dbReference>
<evidence type="ECO:0000256" key="13">
    <source>
        <dbReference type="SAM" id="MobiDB-lite"/>
    </source>
</evidence>
<evidence type="ECO:0000256" key="3">
    <source>
        <dbReference type="ARBA" id="ARBA00018029"/>
    </source>
</evidence>
<evidence type="ECO:0000256" key="9">
    <source>
        <dbReference type="PIRNR" id="PIRNR038994"/>
    </source>
</evidence>
<organism evidence="15 16">
    <name type="scientific">Planomonospora sphaerica</name>
    <dbReference type="NCBI Taxonomy" id="161355"/>
    <lineage>
        <taxon>Bacteria</taxon>
        <taxon>Bacillati</taxon>
        <taxon>Actinomycetota</taxon>
        <taxon>Actinomycetes</taxon>
        <taxon>Streptosporangiales</taxon>
        <taxon>Streptosporangiaceae</taxon>
        <taxon>Planomonospora</taxon>
    </lineage>
</organism>
<dbReference type="GO" id="GO:0008448">
    <property type="term" value="F:N-acetylglucosamine-6-phosphate deacetylase activity"/>
    <property type="evidence" value="ECO:0007669"/>
    <property type="project" value="UniProtKB-EC"/>
</dbReference>
<proteinExistence type="inferred from homology"/>
<dbReference type="SUPFAM" id="SSF51556">
    <property type="entry name" value="Metallo-dependent hydrolases"/>
    <property type="match status" value="1"/>
</dbReference>
<dbReference type="InterPro" id="IPR011059">
    <property type="entry name" value="Metal-dep_hydrolase_composite"/>
</dbReference>
<feature type="binding site" evidence="11">
    <location>
        <begin position="349"/>
        <end position="351"/>
    </location>
    <ligand>
        <name>substrate</name>
    </ligand>
</feature>
<comment type="catalytic activity">
    <reaction evidence="7">
        <text>N-acetyl-D-glucosamine 6-phosphate + H2O = D-glucosamine 6-phosphate + acetate</text>
        <dbReference type="Rhea" id="RHEA:22936"/>
        <dbReference type="ChEBI" id="CHEBI:15377"/>
        <dbReference type="ChEBI" id="CHEBI:30089"/>
        <dbReference type="ChEBI" id="CHEBI:57513"/>
        <dbReference type="ChEBI" id="CHEBI:58725"/>
        <dbReference type="EC" id="3.5.1.25"/>
    </reaction>
</comment>
<gene>
    <name evidence="15" type="ORF">PS9374_02119</name>
</gene>
<feature type="active site" description="Proton donor/acceptor" evidence="10">
    <location>
        <position position="315"/>
    </location>
</feature>
<evidence type="ECO:0000256" key="12">
    <source>
        <dbReference type="PIRSR" id="PIRSR038994-3"/>
    </source>
</evidence>
<evidence type="ECO:0000256" key="6">
    <source>
        <dbReference type="ARBA" id="ARBA00023277"/>
    </source>
</evidence>
<dbReference type="Gene3D" id="3.20.20.140">
    <property type="entry name" value="Metal-dependent hydrolases"/>
    <property type="match status" value="1"/>
</dbReference>
<feature type="region of interest" description="Disordered" evidence="13">
    <location>
        <begin position="21"/>
        <end position="44"/>
    </location>
</feature>
<dbReference type="GO" id="GO:0046872">
    <property type="term" value="F:metal ion binding"/>
    <property type="evidence" value="ECO:0007669"/>
    <property type="project" value="UniProtKB-KW"/>
</dbReference>
<dbReference type="AlphaFoldDB" id="A0A171CBT5"/>
<dbReference type="STRING" id="161355.PS9374_02119"/>
<evidence type="ECO:0000256" key="8">
    <source>
        <dbReference type="ARBA" id="ARBA00060590"/>
    </source>
</evidence>
<sequence>MTGPATAGSTTAALRTGALPASTPAAAGPATADPAATAPSAQAGEDGAMSLTLADARVVTPDGVHDGWLTIEDGRITHVGRGTAPGPGRSLGGRYVVPGFVDIHNHGGAGGSFPAGDPEQAVRIAALHARHGTTTLMASLVTASPEHLARAASALAGLCEDGLLAGIHFEGPYISKARCGAHNPALLREPSPGELLGLLKAGRGHVRMLTIAAELPGALDTIREAVANDVIAALGHSDADYGRTLAGIDAGARVATHLYNAMPPLGHRDPGPVAALLQDERVTVELVNDGVHVHPAMLRLACRAAGPGRTALVTDAMAAAGAGDGTYDLGPLKVEVVDGVARLAGGGSIAGSTLTMDAAFRRAVRELGLSLPEAAEVTSLTPARVLGLDDRLGSVTAGKRADLVVLDGDLEVAGVMKHGSWITEP</sequence>
<dbReference type="Proteomes" id="UP000077701">
    <property type="component" value="Unassembled WGS sequence"/>
</dbReference>
<dbReference type="FunFam" id="3.20.20.140:FF:000004">
    <property type="entry name" value="N-acetylglucosamine-6-phosphate deacetylase"/>
    <property type="match status" value="1"/>
</dbReference>
<evidence type="ECO:0000256" key="5">
    <source>
        <dbReference type="ARBA" id="ARBA00022801"/>
    </source>
</evidence>
<keyword evidence="16" id="KW-1185">Reference proteome</keyword>
<feature type="domain" description="Amidohydrolase-related" evidence="14">
    <location>
        <begin position="95"/>
        <end position="421"/>
    </location>
</feature>
<reference evidence="16" key="2">
    <citation type="submission" date="2016-04" db="EMBL/GenBank/DDBJ databases">
        <title>Planomonospora sphaerica JCM9374 whole genome shotgun sequence.</title>
        <authorList>
            <person name="Suzuki T."/>
            <person name="Dohra H."/>
            <person name="Kodani S."/>
        </authorList>
    </citation>
    <scope>NUCLEOTIDE SEQUENCE [LARGE SCALE GENOMIC DNA]</scope>
    <source>
        <strain evidence="16">JCM 9374</strain>
    </source>
</reference>
<comment type="caution">
    <text evidence="15">The sequence shown here is derived from an EMBL/GenBank/DDBJ whole genome shotgun (WGS) entry which is preliminary data.</text>
</comment>
<evidence type="ECO:0000313" key="15">
    <source>
        <dbReference type="EMBL" id="GAT66469.1"/>
    </source>
</evidence>
<evidence type="ECO:0000313" key="16">
    <source>
        <dbReference type="Proteomes" id="UP000077701"/>
    </source>
</evidence>
<feature type="binding site" evidence="12">
    <location>
        <position position="170"/>
    </location>
    <ligand>
        <name>Zn(2+)</name>
        <dbReference type="ChEBI" id="CHEBI:29105"/>
    </ligand>
</feature>
<dbReference type="InterPro" id="IPR006680">
    <property type="entry name" value="Amidohydro-rel"/>
</dbReference>
<dbReference type="PANTHER" id="PTHR11113">
    <property type="entry name" value="N-ACETYLGLUCOSAMINE-6-PHOSPHATE DEACETYLASE"/>
    <property type="match status" value="1"/>
</dbReference>
<keyword evidence="4 12" id="KW-0479">Metal-binding</keyword>
<keyword evidence="5 9" id="KW-0378">Hydrolase</keyword>
<evidence type="ECO:0000256" key="10">
    <source>
        <dbReference type="PIRSR" id="PIRSR038994-1"/>
    </source>
</evidence>
<comment type="similarity">
    <text evidence="1 9">Belongs to the metallo-dependent hydrolases superfamily. NagA family.</text>
</comment>
<dbReference type="InterPro" id="IPR003764">
    <property type="entry name" value="GlcNAc_6-P_deAcase"/>
</dbReference>
<dbReference type="EC" id="3.5.1.25" evidence="2"/>
<feature type="binding site" evidence="12">
    <location>
        <position position="236"/>
    </location>
    <ligand>
        <name>Zn(2+)</name>
        <dbReference type="ChEBI" id="CHEBI:29105"/>
    </ligand>
</feature>
<feature type="binding site" evidence="11">
    <location>
        <position position="268"/>
    </location>
    <ligand>
        <name>substrate</name>
    </ligand>
</feature>
<dbReference type="PANTHER" id="PTHR11113:SF14">
    <property type="entry name" value="N-ACETYLGLUCOSAMINE-6-PHOSPHATE DEACETYLASE"/>
    <property type="match status" value="1"/>
</dbReference>
<accession>A0A171CBT5</accession>
<evidence type="ECO:0000256" key="4">
    <source>
        <dbReference type="ARBA" id="ARBA00022723"/>
    </source>
</evidence>
<feature type="binding site" evidence="11">
    <location>
        <position position="292"/>
    </location>
    <ligand>
        <name>substrate</name>
    </ligand>
</feature>
<dbReference type="NCBIfam" id="TIGR00221">
    <property type="entry name" value="nagA"/>
    <property type="match status" value="1"/>
</dbReference>
<reference evidence="15 16" key="1">
    <citation type="journal article" date="2016" name="Genome Announc.">
        <title>Draft Genome Sequence of Planomonospora sphaerica JCM9374, a Rare Actinomycete.</title>
        <authorList>
            <person name="Dohra H."/>
            <person name="Suzuki T."/>
            <person name="Inoue Y."/>
            <person name="Kodani S."/>
        </authorList>
    </citation>
    <scope>NUCLEOTIDE SEQUENCE [LARGE SCALE GENOMIC DNA]</scope>
    <source>
        <strain evidence="15 16">JCM 9374</strain>
    </source>
</reference>
<dbReference type="PIRSF" id="PIRSF038994">
    <property type="entry name" value="NagA"/>
    <property type="match status" value="1"/>
</dbReference>
<dbReference type="Gene3D" id="2.30.40.10">
    <property type="entry name" value="Urease, subunit C, domain 1"/>
    <property type="match status" value="1"/>
</dbReference>
<dbReference type="Pfam" id="PF01979">
    <property type="entry name" value="Amidohydro_1"/>
    <property type="match status" value="1"/>
</dbReference>
<evidence type="ECO:0000256" key="2">
    <source>
        <dbReference type="ARBA" id="ARBA00011899"/>
    </source>
</evidence>
<dbReference type="GO" id="GO:0006046">
    <property type="term" value="P:N-acetylglucosamine catabolic process"/>
    <property type="evidence" value="ECO:0007669"/>
    <property type="project" value="TreeGrafter"/>
</dbReference>
<name>A0A171CBT5_9ACTN</name>
<feature type="binding site" evidence="12">
    <location>
        <position position="257"/>
    </location>
    <ligand>
        <name>Zn(2+)</name>
        <dbReference type="ChEBI" id="CHEBI:29105"/>
    </ligand>
</feature>
<keyword evidence="6 9" id="KW-0119">Carbohydrate metabolism</keyword>
<evidence type="ECO:0000256" key="11">
    <source>
        <dbReference type="PIRSR" id="PIRSR038994-2"/>
    </source>
</evidence>
<comment type="cofactor">
    <cofactor evidence="12">
        <name>a divalent metal cation</name>
        <dbReference type="ChEBI" id="CHEBI:60240"/>
    </cofactor>
    <text evidence="12">Binds 1 divalent metal cation per subunit.</text>
</comment>
<evidence type="ECO:0000259" key="14">
    <source>
        <dbReference type="Pfam" id="PF01979"/>
    </source>
</evidence>
<evidence type="ECO:0000256" key="7">
    <source>
        <dbReference type="ARBA" id="ARBA00047647"/>
    </source>
</evidence>
<dbReference type="InterPro" id="IPR032466">
    <property type="entry name" value="Metal_Hydrolase"/>
</dbReference>
<feature type="binding site" evidence="11">
    <location>
        <begin position="260"/>
        <end position="261"/>
    </location>
    <ligand>
        <name>substrate</name>
    </ligand>
</feature>
<comment type="pathway">
    <text evidence="8">Amino-sugar metabolism; N-acetylneuraminate degradation; D-fructose 6-phosphate from N-acetylneuraminate: step 4/5.</text>
</comment>
<protein>
    <recommendedName>
        <fullName evidence="3">N-acetylglucosamine-6-phosphate deacetylase</fullName>
        <ecNumber evidence="2">3.5.1.25</ecNumber>
    </recommendedName>
</protein>
<dbReference type="CDD" id="cd00854">
    <property type="entry name" value="NagA"/>
    <property type="match status" value="1"/>
</dbReference>
<feature type="binding site" evidence="11">
    <location>
        <position position="181"/>
    </location>
    <ligand>
        <name>substrate</name>
    </ligand>
</feature>